<accession>A0A4S8L9A8</accession>
<dbReference type="AlphaFoldDB" id="A0A4S8L9A8"/>
<gene>
    <name evidence="2" type="ORF">K435DRAFT_843304</name>
</gene>
<feature type="compositionally biased region" description="Basic and acidic residues" evidence="1">
    <location>
        <begin position="63"/>
        <end position="87"/>
    </location>
</feature>
<dbReference type="EMBL" id="ML179552">
    <property type="protein sequence ID" value="THU85342.1"/>
    <property type="molecule type" value="Genomic_DNA"/>
</dbReference>
<sequence length="145" mass="16813">MYQLQRQNKTWDPSIKNEKTYGEIEPVHDNWEMKMYRLTNSISPITLPQGLPAHRAGKEKVISCEENGRGHNKDDREMRESIGDQKRNSFNTSTAVWKDDGGEKERERRKKTGLEQMLPDTLHSPIMHLGTVTRGPKDLNAKHIF</sequence>
<dbReference type="Proteomes" id="UP000297245">
    <property type="component" value="Unassembled WGS sequence"/>
</dbReference>
<evidence type="ECO:0000313" key="3">
    <source>
        <dbReference type="Proteomes" id="UP000297245"/>
    </source>
</evidence>
<evidence type="ECO:0000256" key="1">
    <source>
        <dbReference type="SAM" id="MobiDB-lite"/>
    </source>
</evidence>
<keyword evidence="3" id="KW-1185">Reference proteome</keyword>
<name>A0A4S8L9A8_DENBC</name>
<evidence type="ECO:0000313" key="2">
    <source>
        <dbReference type="EMBL" id="THU85342.1"/>
    </source>
</evidence>
<feature type="compositionally biased region" description="Basic and acidic residues" evidence="1">
    <location>
        <begin position="97"/>
        <end position="106"/>
    </location>
</feature>
<proteinExistence type="predicted"/>
<reference evidence="2 3" key="1">
    <citation type="journal article" date="2019" name="Nat. Ecol. Evol.">
        <title>Megaphylogeny resolves global patterns of mushroom evolution.</title>
        <authorList>
            <person name="Varga T."/>
            <person name="Krizsan K."/>
            <person name="Foldi C."/>
            <person name="Dima B."/>
            <person name="Sanchez-Garcia M."/>
            <person name="Sanchez-Ramirez S."/>
            <person name="Szollosi G.J."/>
            <person name="Szarkandi J.G."/>
            <person name="Papp V."/>
            <person name="Albert L."/>
            <person name="Andreopoulos W."/>
            <person name="Angelini C."/>
            <person name="Antonin V."/>
            <person name="Barry K.W."/>
            <person name="Bougher N.L."/>
            <person name="Buchanan P."/>
            <person name="Buyck B."/>
            <person name="Bense V."/>
            <person name="Catcheside P."/>
            <person name="Chovatia M."/>
            <person name="Cooper J."/>
            <person name="Damon W."/>
            <person name="Desjardin D."/>
            <person name="Finy P."/>
            <person name="Geml J."/>
            <person name="Haridas S."/>
            <person name="Hughes K."/>
            <person name="Justo A."/>
            <person name="Karasinski D."/>
            <person name="Kautmanova I."/>
            <person name="Kiss B."/>
            <person name="Kocsube S."/>
            <person name="Kotiranta H."/>
            <person name="LaButti K.M."/>
            <person name="Lechner B.E."/>
            <person name="Liimatainen K."/>
            <person name="Lipzen A."/>
            <person name="Lukacs Z."/>
            <person name="Mihaltcheva S."/>
            <person name="Morgado L.N."/>
            <person name="Niskanen T."/>
            <person name="Noordeloos M.E."/>
            <person name="Ohm R.A."/>
            <person name="Ortiz-Santana B."/>
            <person name="Ovrebo C."/>
            <person name="Racz N."/>
            <person name="Riley R."/>
            <person name="Savchenko A."/>
            <person name="Shiryaev A."/>
            <person name="Soop K."/>
            <person name="Spirin V."/>
            <person name="Szebenyi C."/>
            <person name="Tomsovsky M."/>
            <person name="Tulloss R.E."/>
            <person name="Uehling J."/>
            <person name="Grigoriev I.V."/>
            <person name="Vagvolgyi C."/>
            <person name="Papp T."/>
            <person name="Martin F.M."/>
            <person name="Miettinen O."/>
            <person name="Hibbett D.S."/>
            <person name="Nagy L.G."/>
        </authorList>
    </citation>
    <scope>NUCLEOTIDE SEQUENCE [LARGE SCALE GENOMIC DNA]</scope>
    <source>
        <strain evidence="2 3">CBS 962.96</strain>
    </source>
</reference>
<protein>
    <submittedName>
        <fullName evidence="2">Uncharacterized protein</fullName>
    </submittedName>
</protein>
<organism evidence="2 3">
    <name type="scientific">Dendrothele bispora (strain CBS 962.96)</name>
    <dbReference type="NCBI Taxonomy" id="1314807"/>
    <lineage>
        <taxon>Eukaryota</taxon>
        <taxon>Fungi</taxon>
        <taxon>Dikarya</taxon>
        <taxon>Basidiomycota</taxon>
        <taxon>Agaricomycotina</taxon>
        <taxon>Agaricomycetes</taxon>
        <taxon>Agaricomycetidae</taxon>
        <taxon>Agaricales</taxon>
        <taxon>Agaricales incertae sedis</taxon>
        <taxon>Dendrothele</taxon>
    </lineage>
</organism>
<feature type="region of interest" description="Disordered" evidence="1">
    <location>
        <begin position="63"/>
        <end position="112"/>
    </location>
</feature>